<name>A0A3S4XFF8_9CORY</name>
<evidence type="ECO:0000256" key="1">
    <source>
        <dbReference type="SAM" id="MobiDB-lite"/>
    </source>
</evidence>
<reference evidence="3 4" key="1">
    <citation type="submission" date="2018-06" db="EMBL/GenBank/DDBJ databases">
        <authorList>
            <consortium name="Pathogen Informatics"/>
            <person name="Doyle S."/>
        </authorList>
    </citation>
    <scope>NUCLEOTIDE SEQUENCE [LARGE SCALE GENOMIC DNA]</scope>
    <source>
        <strain evidence="3 4">NCTC10254</strain>
    </source>
</reference>
<keyword evidence="2" id="KW-1133">Transmembrane helix</keyword>
<comment type="caution">
    <text evidence="3">The sequence shown here is derived from an EMBL/GenBank/DDBJ whole genome shotgun (WGS) entry which is preliminary data.</text>
</comment>
<dbReference type="EMBL" id="UARK01000011">
    <property type="protein sequence ID" value="SPW28694.1"/>
    <property type="molecule type" value="Genomic_DNA"/>
</dbReference>
<dbReference type="AlphaFoldDB" id="A0A3S4XFF8"/>
<evidence type="ECO:0000313" key="3">
    <source>
        <dbReference type="EMBL" id="SPW28694.1"/>
    </source>
</evidence>
<feature type="transmembrane region" description="Helical" evidence="2">
    <location>
        <begin position="115"/>
        <end position="136"/>
    </location>
</feature>
<feature type="transmembrane region" description="Helical" evidence="2">
    <location>
        <begin position="7"/>
        <end position="27"/>
    </location>
</feature>
<gene>
    <name evidence="3" type="ORF">NCTC10254_01641</name>
</gene>
<proteinExistence type="predicted"/>
<organism evidence="3 4">
    <name type="scientific">Corynebacterium matruchotii</name>
    <dbReference type="NCBI Taxonomy" id="43768"/>
    <lineage>
        <taxon>Bacteria</taxon>
        <taxon>Bacillati</taxon>
        <taxon>Actinomycetota</taxon>
        <taxon>Actinomycetes</taxon>
        <taxon>Mycobacteriales</taxon>
        <taxon>Corynebacteriaceae</taxon>
        <taxon>Corynebacterium</taxon>
    </lineage>
</organism>
<keyword evidence="2" id="KW-0472">Membrane</keyword>
<sequence>MRVSYTACNVALSIGFVVFIAYLSIAISPNSHELMAPVLQYSMSIIGCELMWGGMLGLMATTITSSDPRPGIATRFAAPYLILFSVFLFFNFWYLGYIYTRMQLLMGISDPARPLFELILLGLAIGFMLSGIITAIGQTLGRRRRKGQKAPKTAQVSPPVSPQPPELTYRRTSVFG</sequence>
<keyword evidence="2" id="KW-0812">Transmembrane</keyword>
<evidence type="ECO:0000256" key="2">
    <source>
        <dbReference type="SAM" id="Phobius"/>
    </source>
</evidence>
<feature type="transmembrane region" description="Helical" evidence="2">
    <location>
        <begin position="76"/>
        <end position="95"/>
    </location>
</feature>
<feature type="transmembrane region" description="Helical" evidence="2">
    <location>
        <begin position="39"/>
        <end position="64"/>
    </location>
</feature>
<feature type="region of interest" description="Disordered" evidence="1">
    <location>
        <begin position="147"/>
        <end position="166"/>
    </location>
</feature>
<accession>A0A3S4XFF8</accession>
<dbReference type="Proteomes" id="UP000249886">
    <property type="component" value="Unassembled WGS sequence"/>
</dbReference>
<dbReference type="RefSeq" id="WP_040431658.1">
    <property type="nucleotide sequence ID" value="NZ_CAUSYL010000013.1"/>
</dbReference>
<protein>
    <submittedName>
        <fullName evidence="3">Uncharacterized protein</fullName>
    </submittedName>
</protein>
<evidence type="ECO:0000313" key="4">
    <source>
        <dbReference type="Proteomes" id="UP000249886"/>
    </source>
</evidence>
<dbReference type="GeneID" id="84573512"/>